<accession>A0A382N1I7</accession>
<dbReference type="EMBL" id="UINC01097050">
    <property type="protein sequence ID" value="SVC54438.1"/>
    <property type="molecule type" value="Genomic_DNA"/>
</dbReference>
<feature type="non-terminal residue" evidence="1">
    <location>
        <position position="1"/>
    </location>
</feature>
<sequence length="38" mass="4158">VPIQEPIFFNIWGKSFGPITIIAIATMINISNQPICGI</sequence>
<gene>
    <name evidence="1" type="ORF">METZ01_LOCUS307292</name>
</gene>
<organism evidence="1">
    <name type="scientific">marine metagenome</name>
    <dbReference type="NCBI Taxonomy" id="408172"/>
    <lineage>
        <taxon>unclassified sequences</taxon>
        <taxon>metagenomes</taxon>
        <taxon>ecological metagenomes</taxon>
    </lineage>
</organism>
<evidence type="ECO:0000313" key="1">
    <source>
        <dbReference type="EMBL" id="SVC54438.1"/>
    </source>
</evidence>
<name>A0A382N1I7_9ZZZZ</name>
<proteinExistence type="predicted"/>
<protein>
    <submittedName>
        <fullName evidence="1">Uncharacterized protein</fullName>
    </submittedName>
</protein>
<dbReference type="AlphaFoldDB" id="A0A382N1I7"/>
<reference evidence="1" key="1">
    <citation type="submission" date="2018-05" db="EMBL/GenBank/DDBJ databases">
        <authorList>
            <person name="Lanie J.A."/>
            <person name="Ng W.-L."/>
            <person name="Kazmierczak K.M."/>
            <person name="Andrzejewski T.M."/>
            <person name="Davidsen T.M."/>
            <person name="Wayne K.J."/>
            <person name="Tettelin H."/>
            <person name="Glass J.I."/>
            <person name="Rusch D."/>
            <person name="Podicherti R."/>
            <person name="Tsui H.-C.T."/>
            <person name="Winkler M.E."/>
        </authorList>
    </citation>
    <scope>NUCLEOTIDE SEQUENCE</scope>
</reference>